<accession>A0AAD1BKS6</accession>
<sequence>MLPNRPFTHKAFFCLKTNALHSVFNRVRGIPTILPVQ</sequence>
<gene>
    <name evidence="1" type="ORF">PI172_1452</name>
</gene>
<dbReference type="Proteomes" id="UP000067008">
    <property type="component" value="Chromosome 2"/>
</dbReference>
<reference evidence="1 2" key="1">
    <citation type="submission" date="2015-07" db="EMBL/GenBank/DDBJ databases">
        <title>Complete genome sequence of Prevotella intermedia strain 17-2.</title>
        <authorList>
            <person name="Nambu T."/>
        </authorList>
    </citation>
    <scope>NUCLEOTIDE SEQUENCE [LARGE SCALE GENOMIC DNA]</scope>
    <source>
        <strain evidence="1 2">17-2</strain>
    </source>
</reference>
<organism evidence="1 2">
    <name type="scientific">Prevotella intermedia</name>
    <dbReference type="NCBI Taxonomy" id="28131"/>
    <lineage>
        <taxon>Bacteria</taxon>
        <taxon>Pseudomonadati</taxon>
        <taxon>Bacteroidota</taxon>
        <taxon>Bacteroidia</taxon>
        <taxon>Bacteroidales</taxon>
        <taxon>Prevotellaceae</taxon>
        <taxon>Prevotella</taxon>
    </lineage>
</organism>
<dbReference type="EMBL" id="AP014925">
    <property type="protein sequence ID" value="BAR96180.1"/>
    <property type="molecule type" value="Genomic_DNA"/>
</dbReference>
<proteinExistence type="predicted"/>
<evidence type="ECO:0000313" key="1">
    <source>
        <dbReference type="EMBL" id="BAR96180.1"/>
    </source>
</evidence>
<protein>
    <submittedName>
        <fullName evidence="1">Uncharacterized protein</fullName>
    </submittedName>
</protein>
<name>A0AAD1BKS6_PREIN</name>
<dbReference type="AlphaFoldDB" id="A0AAD1BKS6"/>
<evidence type="ECO:0000313" key="2">
    <source>
        <dbReference type="Proteomes" id="UP000067008"/>
    </source>
</evidence>